<dbReference type="AlphaFoldDB" id="A0A3B1D404"/>
<name>A0A3B1D404_9ZZZZ</name>
<sequence length="57" mass="6695">MKPEKPKVSTEKIVEKMELALQFVEDMKISTPNTISSLPERRSRRVIQQRKLQKLIS</sequence>
<accession>A0A3B1D404</accession>
<organism evidence="1">
    <name type="scientific">hydrothermal vent metagenome</name>
    <dbReference type="NCBI Taxonomy" id="652676"/>
    <lineage>
        <taxon>unclassified sequences</taxon>
        <taxon>metagenomes</taxon>
        <taxon>ecological metagenomes</taxon>
    </lineage>
</organism>
<reference evidence="1" key="1">
    <citation type="submission" date="2018-06" db="EMBL/GenBank/DDBJ databases">
        <authorList>
            <person name="Zhirakovskaya E."/>
        </authorList>
    </citation>
    <scope>NUCLEOTIDE SEQUENCE</scope>
</reference>
<proteinExistence type="predicted"/>
<dbReference type="EMBL" id="UOGG01000126">
    <property type="protein sequence ID" value="VAX30708.1"/>
    <property type="molecule type" value="Genomic_DNA"/>
</dbReference>
<evidence type="ECO:0000313" key="1">
    <source>
        <dbReference type="EMBL" id="VAX30708.1"/>
    </source>
</evidence>
<protein>
    <submittedName>
        <fullName evidence="1">Uncharacterized protein</fullName>
    </submittedName>
</protein>
<gene>
    <name evidence="1" type="ORF">MNBD_NITROSPINAE05-292</name>
</gene>